<protein>
    <recommendedName>
        <fullName evidence="1">Endonuclease/exonuclease/phosphatase domain-containing protein</fullName>
    </recommendedName>
</protein>
<dbReference type="AlphaFoldDB" id="A0ABD2XED7"/>
<dbReference type="EMBL" id="JBJJXI010000031">
    <property type="protein sequence ID" value="KAL3403259.1"/>
    <property type="molecule type" value="Genomic_DNA"/>
</dbReference>
<proteinExistence type="predicted"/>
<keyword evidence="3" id="KW-1185">Reference proteome</keyword>
<evidence type="ECO:0000313" key="3">
    <source>
        <dbReference type="Proteomes" id="UP001627154"/>
    </source>
</evidence>
<gene>
    <name evidence="2" type="ORF">TKK_003864</name>
</gene>
<dbReference type="InterPro" id="IPR036691">
    <property type="entry name" value="Endo/exonu/phosph_ase_sf"/>
</dbReference>
<dbReference type="SUPFAM" id="SSF56219">
    <property type="entry name" value="DNase I-like"/>
    <property type="match status" value="1"/>
</dbReference>
<dbReference type="Gene3D" id="3.60.10.10">
    <property type="entry name" value="Endonuclease/exonuclease/phosphatase"/>
    <property type="match status" value="1"/>
</dbReference>
<comment type="caution">
    <text evidence="2">The sequence shown here is derived from an EMBL/GenBank/DDBJ whole genome shotgun (WGS) entry which is preliminary data.</text>
</comment>
<dbReference type="Proteomes" id="UP001627154">
    <property type="component" value="Unassembled WGS sequence"/>
</dbReference>
<feature type="domain" description="Endonuclease/exonuclease/phosphatase" evidence="1">
    <location>
        <begin position="103"/>
        <end position="213"/>
    </location>
</feature>
<sequence>MDFSSLKIIQWNSRGVMGKIEAKKLFIDYDIIVLTETFLNEGDSYTLKGFNAIRFDRVSNSRGGILFLVKSHIAYNKLDLNILYNFEQIELAAITIDTNLGPIDIIAYYRSPVHQTGHSINTWRHEWKLVIDKVQSLNQVIFLGDFNAHHPWWGSDKACPYGDAIINNIDIEKIALLNDGSATHISLTKGEYKSSCIDLTFMSYSLLLNTKWQVLDDN</sequence>
<dbReference type="Pfam" id="PF14529">
    <property type="entry name" value="Exo_endo_phos_2"/>
    <property type="match status" value="1"/>
</dbReference>
<reference evidence="2 3" key="1">
    <citation type="journal article" date="2024" name="bioRxiv">
        <title>A reference genome for Trichogramma kaykai: A tiny desert-dwelling parasitoid wasp with competing sex-ratio distorters.</title>
        <authorList>
            <person name="Culotta J."/>
            <person name="Lindsey A.R."/>
        </authorList>
    </citation>
    <scope>NUCLEOTIDE SEQUENCE [LARGE SCALE GENOMIC DNA]</scope>
    <source>
        <strain evidence="2 3">KSX58</strain>
    </source>
</reference>
<name>A0ABD2XED7_9HYME</name>
<accession>A0ABD2XED7</accession>
<evidence type="ECO:0000313" key="2">
    <source>
        <dbReference type="EMBL" id="KAL3403259.1"/>
    </source>
</evidence>
<dbReference type="InterPro" id="IPR005135">
    <property type="entry name" value="Endo/exonuclease/phosphatase"/>
</dbReference>
<organism evidence="2 3">
    <name type="scientific">Trichogramma kaykai</name>
    <dbReference type="NCBI Taxonomy" id="54128"/>
    <lineage>
        <taxon>Eukaryota</taxon>
        <taxon>Metazoa</taxon>
        <taxon>Ecdysozoa</taxon>
        <taxon>Arthropoda</taxon>
        <taxon>Hexapoda</taxon>
        <taxon>Insecta</taxon>
        <taxon>Pterygota</taxon>
        <taxon>Neoptera</taxon>
        <taxon>Endopterygota</taxon>
        <taxon>Hymenoptera</taxon>
        <taxon>Apocrita</taxon>
        <taxon>Proctotrupomorpha</taxon>
        <taxon>Chalcidoidea</taxon>
        <taxon>Trichogrammatidae</taxon>
        <taxon>Trichogramma</taxon>
    </lineage>
</organism>
<evidence type="ECO:0000259" key="1">
    <source>
        <dbReference type="Pfam" id="PF14529"/>
    </source>
</evidence>